<dbReference type="InterPro" id="IPR013625">
    <property type="entry name" value="PTB"/>
</dbReference>
<feature type="compositionally biased region" description="Polar residues" evidence="1">
    <location>
        <begin position="18"/>
        <end position="29"/>
    </location>
</feature>
<comment type="caution">
    <text evidence="3">The sequence shown here is derived from an EMBL/GenBank/DDBJ whole genome shotgun (WGS) entry which is preliminary data.</text>
</comment>
<protein>
    <recommendedName>
        <fullName evidence="2">PTB domain-containing protein</fullName>
    </recommendedName>
</protein>
<dbReference type="GO" id="GO:0007266">
    <property type="term" value="P:Rho protein signal transduction"/>
    <property type="evidence" value="ECO:0007669"/>
    <property type="project" value="TreeGrafter"/>
</dbReference>
<dbReference type="GO" id="GO:1900029">
    <property type="term" value="P:positive regulation of ruffle assembly"/>
    <property type="evidence" value="ECO:0007669"/>
    <property type="project" value="TreeGrafter"/>
</dbReference>
<feature type="domain" description="PTB" evidence="2">
    <location>
        <begin position="81"/>
        <end position="150"/>
    </location>
</feature>
<evidence type="ECO:0000313" key="4">
    <source>
        <dbReference type="Proteomes" id="UP001331515"/>
    </source>
</evidence>
<dbReference type="PANTHER" id="PTHR12287:SF21">
    <property type="entry name" value="EPIDERMAL GROWTH FACTOR RECEPTOR KINASE SUBSTRATE 8"/>
    <property type="match status" value="1"/>
</dbReference>
<dbReference type="Pfam" id="PF08416">
    <property type="entry name" value="PTB"/>
    <property type="match status" value="1"/>
</dbReference>
<dbReference type="GO" id="GO:0031982">
    <property type="term" value="C:vesicle"/>
    <property type="evidence" value="ECO:0007669"/>
    <property type="project" value="TreeGrafter"/>
</dbReference>
<dbReference type="GO" id="GO:0035023">
    <property type="term" value="P:regulation of Rho protein signal transduction"/>
    <property type="evidence" value="ECO:0007669"/>
    <property type="project" value="TreeGrafter"/>
</dbReference>
<dbReference type="EMBL" id="JAURVH010001534">
    <property type="protein sequence ID" value="KAK5896362.1"/>
    <property type="molecule type" value="Genomic_DNA"/>
</dbReference>
<reference evidence="3 4" key="1">
    <citation type="journal article" date="2023" name="Mol. Biol. Evol.">
        <title>Genomics of Secondarily Temperate Adaptation in the Only Non-Antarctic Icefish.</title>
        <authorList>
            <person name="Rivera-Colon A.G."/>
            <person name="Rayamajhi N."/>
            <person name="Minhas B.F."/>
            <person name="Madrigal G."/>
            <person name="Bilyk K.T."/>
            <person name="Yoon V."/>
            <person name="Hune M."/>
            <person name="Gregory S."/>
            <person name="Cheng C.H.C."/>
            <person name="Catchen J.M."/>
        </authorList>
    </citation>
    <scope>NUCLEOTIDE SEQUENCE [LARGE SCALE GENOMIC DNA]</scope>
    <source>
        <tissue evidence="3">White muscle</tissue>
    </source>
</reference>
<evidence type="ECO:0000259" key="2">
    <source>
        <dbReference type="Pfam" id="PF08416"/>
    </source>
</evidence>
<proteinExistence type="predicted"/>
<feature type="region of interest" description="Disordered" evidence="1">
    <location>
        <begin position="15"/>
        <end position="37"/>
    </location>
</feature>
<name>A0AAN8GZL4_CHAGU</name>
<gene>
    <name evidence="3" type="ORF">CgunFtcFv8_009971</name>
</gene>
<dbReference type="InterPro" id="IPR039801">
    <property type="entry name" value="EPS8-like"/>
</dbReference>
<dbReference type="InterPro" id="IPR011993">
    <property type="entry name" value="PH-like_dom_sf"/>
</dbReference>
<accession>A0AAN8GZL4</accession>
<dbReference type="GO" id="GO:0003779">
    <property type="term" value="F:actin binding"/>
    <property type="evidence" value="ECO:0007669"/>
    <property type="project" value="TreeGrafter"/>
</dbReference>
<dbReference type="Gene3D" id="2.30.29.30">
    <property type="entry name" value="Pleckstrin-homology domain (PH domain)/Phosphotyrosine-binding domain (PTB)"/>
    <property type="match status" value="1"/>
</dbReference>
<dbReference type="PANTHER" id="PTHR12287">
    <property type="entry name" value="EPIDERMAL GROWTH FACTOR RECEPTOR KINASE SUBSTRATE EPS8-RELATED PROTEIN"/>
    <property type="match status" value="1"/>
</dbReference>
<dbReference type="SUPFAM" id="SSF50729">
    <property type="entry name" value="PH domain-like"/>
    <property type="match status" value="1"/>
</dbReference>
<dbReference type="GO" id="GO:0032587">
    <property type="term" value="C:ruffle membrane"/>
    <property type="evidence" value="ECO:0007669"/>
    <property type="project" value="TreeGrafter"/>
</dbReference>
<evidence type="ECO:0000313" key="3">
    <source>
        <dbReference type="EMBL" id="KAK5896362.1"/>
    </source>
</evidence>
<keyword evidence="4" id="KW-1185">Reference proteome</keyword>
<organism evidence="3 4">
    <name type="scientific">Champsocephalus gunnari</name>
    <name type="common">Mackerel icefish</name>
    <dbReference type="NCBI Taxonomy" id="52237"/>
    <lineage>
        <taxon>Eukaryota</taxon>
        <taxon>Metazoa</taxon>
        <taxon>Chordata</taxon>
        <taxon>Craniata</taxon>
        <taxon>Vertebrata</taxon>
        <taxon>Euteleostomi</taxon>
        <taxon>Actinopterygii</taxon>
        <taxon>Neopterygii</taxon>
        <taxon>Teleostei</taxon>
        <taxon>Neoteleostei</taxon>
        <taxon>Acanthomorphata</taxon>
        <taxon>Eupercaria</taxon>
        <taxon>Perciformes</taxon>
        <taxon>Notothenioidei</taxon>
        <taxon>Channichthyidae</taxon>
        <taxon>Champsocephalus</taxon>
    </lineage>
</organism>
<evidence type="ECO:0000256" key="1">
    <source>
        <dbReference type="SAM" id="MobiDB-lite"/>
    </source>
</evidence>
<sequence>MNGYEAPPLASGIFGSYGSPTNGHGSQSPEPLHQKAKSGAKALYGLDEMYFLRSSAKHKKPLKQRKHVTKTSINSLTDTSQYQVEHLSSFIVDRKDGLLSVEDGVRRLRLLEAKGKVWTQEMILQVEERSVRLLDLDTQKDLEYFPVSSLRGL</sequence>
<dbReference type="Proteomes" id="UP001331515">
    <property type="component" value="Unassembled WGS sequence"/>
</dbReference>
<dbReference type="AlphaFoldDB" id="A0AAN8GZL4"/>